<sequence length="98" mass="11225">MRSQMAIVYQRRRCLLGEGPRDRGRCWGFPAPDWCLPFPTTPPLRSAVRPTPAITLRQPSSLTTIDFITAPIQLSPALNKHTDDDRQFRFTVLLPRHV</sequence>
<dbReference type="WBParaSite" id="HPBE_0002071201-mRNA-1">
    <property type="protein sequence ID" value="HPBE_0002071201-mRNA-1"/>
    <property type="gene ID" value="HPBE_0002071201"/>
</dbReference>
<name>A0A183GEF8_HELPZ</name>
<accession>A0A3P8FC97</accession>
<dbReference type="EMBL" id="UZAH01032386">
    <property type="protein sequence ID" value="VDP21469.1"/>
    <property type="molecule type" value="Genomic_DNA"/>
</dbReference>
<keyword evidence="2" id="KW-1185">Reference proteome</keyword>
<accession>A0A183GEF8</accession>
<dbReference type="AlphaFoldDB" id="A0A183GEF8"/>
<evidence type="ECO:0000313" key="2">
    <source>
        <dbReference type="Proteomes" id="UP000050761"/>
    </source>
</evidence>
<dbReference type="Proteomes" id="UP000050761">
    <property type="component" value="Unassembled WGS sequence"/>
</dbReference>
<evidence type="ECO:0000313" key="3">
    <source>
        <dbReference type="WBParaSite" id="HPBE_0002071201-mRNA-1"/>
    </source>
</evidence>
<protein>
    <submittedName>
        <fullName evidence="1 3">Uncharacterized protein</fullName>
    </submittedName>
</protein>
<reference evidence="1 2" key="1">
    <citation type="submission" date="2018-11" db="EMBL/GenBank/DDBJ databases">
        <authorList>
            <consortium name="Pathogen Informatics"/>
        </authorList>
    </citation>
    <scope>NUCLEOTIDE SEQUENCE [LARGE SCALE GENOMIC DNA]</scope>
</reference>
<reference evidence="3" key="2">
    <citation type="submission" date="2019-09" db="UniProtKB">
        <authorList>
            <consortium name="WormBaseParasite"/>
        </authorList>
    </citation>
    <scope>IDENTIFICATION</scope>
</reference>
<gene>
    <name evidence="1" type="ORF">HPBE_LOCUS20711</name>
</gene>
<organism evidence="2 3">
    <name type="scientific">Heligmosomoides polygyrus</name>
    <name type="common">Parasitic roundworm</name>
    <dbReference type="NCBI Taxonomy" id="6339"/>
    <lineage>
        <taxon>Eukaryota</taxon>
        <taxon>Metazoa</taxon>
        <taxon>Ecdysozoa</taxon>
        <taxon>Nematoda</taxon>
        <taxon>Chromadorea</taxon>
        <taxon>Rhabditida</taxon>
        <taxon>Rhabditina</taxon>
        <taxon>Rhabditomorpha</taxon>
        <taxon>Strongyloidea</taxon>
        <taxon>Heligmosomidae</taxon>
        <taxon>Heligmosomoides</taxon>
    </lineage>
</organism>
<proteinExistence type="predicted"/>
<evidence type="ECO:0000313" key="1">
    <source>
        <dbReference type="EMBL" id="VDP21469.1"/>
    </source>
</evidence>